<proteinExistence type="predicted"/>
<comment type="caution">
    <text evidence="1">The sequence shown here is derived from an EMBL/GenBank/DDBJ whole genome shotgun (WGS) entry which is preliminary data.</text>
</comment>
<dbReference type="AlphaFoldDB" id="A0A923KLM2"/>
<evidence type="ECO:0000313" key="1">
    <source>
        <dbReference type="EMBL" id="MBC3758978.1"/>
    </source>
</evidence>
<dbReference type="EMBL" id="JACNMF010000003">
    <property type="protein sequence ID" value="MBC3758978.1"/>
    <property type="molecule type" value="Genomic_DNA"/>
</dbReference>
<reference evidence="1" key="1">
    <citation type="submission" date="2020-08" db="EMBL/GenBank/DDBJ databases">
        <title>Hyunsoonleella sp. strain SJ7 genome sequencing and assembly.</title>
        <authorList>
            <person name="Kim I."/>
        </authorList>
    </citation>
    <scope>NUCLEOTIDE SEQUENCE</scope>
    <source>
        <strain evidence="1">SJ7</strain>
    </source>
</reference>
<dbReference type="RefSeq" id="WP_186562361.1">
    <property type="nucleotide sequence ID" value="NZ_JACNMF010000003.1"/>
</dbReference>
<sequence>MKKSFKLFLVLLLVFIIVDRLISFGLGSMANKVVTGQGVGKVNQFLKIKDSVNLLVFGSSRANHHVENQMLDTASFNMGVDGTKLGQSAGLISTLNKKNQIILVHIDQSTVFDEAYQASDILNLINITSDYKSVKSLIFDFFPEEIYVTNAINSYAYNGKVLSIFKNYFMPDGGYMKHRGYDPLVPSEAQKEIFEALIKNNDFVKDKRSKFEINGAVDILVGFIKNKGEELNSRVIFFTSPSLRPISGQMRSATENYFKSKEAEYYDYSDFDDGSNKSYWKDFTHMSAKGARAFTKEIEVLIKRK</sequence>
<accession>A0A923KLM2</accession>
<organism evidence="1 2">
    <name type="scientific">Hyunsoonleella aquatilis</name>
    <dbReference type="NCBI Taxonomy" id="2762758"/>
    <lineage>
        <taxon>Bacteria</taxon>
        <taxon>Pseudomonadati</taxon>
        <taxon>Bacteroidota</taxon>
        <taxon>Flavobacteriia</taxon>
        <taxon>Flavobacteriales</taxon>
        <taxon>Flavobacteriaceae</taxon>
    </lineage>
</organism>
<keyword evidence="2" id="KW-1185">Reference proteome</keyword>
<protein>
    <recommendedName>
        <fullName evidence="3">SGNH/GDSL hydrolase family protein</fullName>
    </recommendedName>
</protein>
<name>A0A923KLM2_9FLAO</name>
<evidence type="ECO:0000313" key="2">
    <source>
        <dbReference type="Proteomes" id="UP000656244"/>
    </source>
</evidence>
<evidence type="ECO:0008006" key="3">
    <source>
        <dbReference type="Google" id="ProtNLM"/>
    </source>
</evidence>
<gene>
    <name evidence="1" type="ORF">H7U19_11215</name>
</gene>
<dbReference type="Proteomes" id="UP000656244">
    <property type="component" value="Unassembled WGS sequence"/>
</dbReference>